<reference evidence="1 2" key="1">
    <citation type="submission" date="2016-10" db="EMBL/GenBank/DDBJ databases">
        <authorList>
            <person name="de Groot N.N."/>
        </authorList>
    </citation>
    <scope>NUCLEOTIDE SEQUENCE [LARGE SCALE GENOMIC DNA]</scope>
    <source>
        <strain evidence="1 2">DSM 3756</strain>
    </source>
</reference>
<gene>
    <name evidence="1" type="ORF">SAMN05443574_101399</name>
</gene>
<evidence type="ECO:0000313" key="1">
    <source>
        <dbReference type="EMBL" id="SDW11261.1"/>
    </source>
</evidence>
<dbReference type="AlphaFoldDB" id="A0A1H2QVU8"/>
<proteinExistence type="predicted"/>
<dbReference type="Proteomes" id="UP000182573">
    <property type="component" value="Unassembled WGS sequence"/>
</dbReference>
<accession>A0A1H2QVU8</accession>
<dbReference type="STRING" id="28442.SAMN05443574_101399"/>
<protein>
    <submittedName>
        <fullName evidence="1">Uncharacterized protein</fullName>
    </submittedName>
</protein>
<evidence type="ECO:0000313" key="2">
    <source>
        <dbReference type="Proteomes" id="UP000182573"/>
    </source>
</evidence>
<dbReference type="RefSeq" id="WP_004518617.1">
    <property type="nucleotide sequence ID" value="NZ_FNOF01000001.1"/>
</dbReference>
<organism evidence="1 2">
    <name type="scientific">Haloarcula vallismortis</name>
    <name type="common">Halobacterium vallismortis</name>
    <dbReference type="NCBI Taxonomy" id="28442"/>
    <lineage>
        <taxon>Archaea</taxon>
        <taxon>Methanobacteriati</taxon>
        <taxon>Methanobacteriota</taxon>
        <taxon>Stenosarchaea group</taxon>
        <taxon>Halobacteria</taxon>
        <taxon>Halobacteriales</taxon>
        <taxon>Haloarculaceae</taxon>
        <taxon>Haloarcula</taxon>
    </lineage>
</organism>
<sequence length="265" mass="28910">MTRAVAAIVTLALVLAGCSGFVQPDRSETVTPAAVPTDGVGYPPGVSDDAVIPSTLASAHARTLATTNYTLVTRQRVTDSNGTVLRTTNHTRYVAANKTTYAGQFRQNGTELNTFTTRIDYWTNGSIVAAQYDNRANRRNQVTWPVRDDGPVSDLSERRTIRGIGEAVALSVADRSDGGVVLVGTRFTNPDRLHTPLFVSDPHNVSVRLRISHDGTVVALRLVFDAERSDRQVRVTQAMRLQHVGSTTVRQPEWVANATQRSLQE</sequence>
<dbReference type="PROSITE" id="PS51257">
    <property type="entry name" value="PROKAR_LIPOPROTEIN"/>
    <property type="match status" value="1"/>
</dbReference>
<name>A0A1H2QVU8_HALVA</name>
<dbReference type="EMBL" id="FNOF01000001">
    <property type="protein sequence ID" value="SDW11261.1"/>
    <property type="molecule type" value="Genomic_DNA"/>
</dbReference>